<evidence type="ECO:0000313" key="2">
    <source>
        <dbReference type="Proteomes" id="UP001341840"/>
    </source>
</evidence>
<protein>
    <submittedName>
        <fullName evidence="1">Uncharacterized protein</fullName>
    </submittedName>
</protein>
<name>A0ABU6RRL0_9FABA</name>
<gene>
    <name evidence="1" type="ORF">PIB30_080338</name>
</gene>
<keyword evidence="2" id="KW-1185">Reference proteome</keyword>
<accession>A0ABU6RRL0</accession>
<comment type="caution">
    <text evidence="1">The sequence shown here is derived from an EMBL/GenBank/DDBJ whole genome shotgun (WGS) entry which is preliminary data.</text>
</comment>
<organism evidence="1 2">
    <name type="scientific">Stylosanthes scabra</name>
    <dbReference type="NCBI Taxonomy" id="79078"/>
    <lineage>
        <taxon>Eukaryota</taxon>
        <taxon>Viridiplantae</taxon>
        <taxon>Streptophyta</taxon>
        <taxon>Embryophyta</taxon>
        <taxon>Tracheophyta</taxon>
        <taxon>Spermatophyta</taxon>
        <taxon>Magnoliopsida</taxon>
        <taxon>eudicotyledons</taxon>
        <taxon>Gunneridae</taxon>
        <taxon>Pentapetalae</taxon>
        <taxon>rosids</taxon>
        <taxon>fabids</taxon>
        <taxon>Fabales</taxon>
        <taxon>Fabaceae</taxon>
        <taxon>Papilionoideae</taxon>
        <taxon>50 kb inversion clade</taxon>
        <taxon>dalbergioids sensu lato</taxon>
        <taxon>Dalbergieae</taxon>
        <taxon>Pterocarpus clade</taxon>
        <taxon>Stylosanthes</taxon>
    </lineage>
</organism>
<dbReference type="EMBL" id="JASCZI010031375">
    <property type="protein sequence ID" value="MED6126632.1"/>
    <property type="molecule type" value="Genomic_DNA"/>
</dbReference>
<proteinExistence type="predicted"/>
<reference evidence="1 2" key="1">
    <citation type="journal article" date="2023" name="Plants (Basel)">
        <title>Bridging the Gap: Combining Genomics and Transcriptomics Approaches to Understand Stylosanthes scabra, an Orphan Legume from the Brazilian Caatinga.</title>
        <authorList>
            <person name="Ferreira-Neto J.R.C."/>
            <person name="da Silva M.D."/>
            <person name="Binneck E."/>
            <person name="de Melo N.F."/>
            <person name="da Silva R.H."/>
            <person name="de Melo A.L.T.M."/>
            <person name="Pandolfi V."/>
            <person name="Bustamante F.O."/>
            <person name="Brasileiro-Vidal A.C."/>
            <person name="Benko-Iseppon A.M."/>
        </authorList>
    </citation>
    <scope>NUCLEOTIDE SEQUENCE [LARGE SCALE GENOMIC DNA]</scope>
    <source>
        <tissue evidence="1">Leaves</tissue>
    </source>
</reference>
<sequence length="266" mass="28691">MSRVEETPAEFENTPATMMGKELNRVNVGNPHLDAINQCELDTVCNLKQLSGFVGVEEEETDRGEKYIVDLMMGGCTKDYKMGWLGLDPMTHKFLIAKNAKDAPKTGPLKANIGLTSAKSDDSCGSFHFPPGFGPCTDWIHLHYDQIRVPNLPQIKNPLSRKVVSAVEQLCACPSSQSNDDTTCHSETHSDEVIKQIKGAECGVVAVSMGGKDGEIDGVVVVGGDGRRGSTGLVDDGFGCDGSSGSSDFLSEDNLYRLNSEAWVEE</sequence>
<dbReference type="Proteomes" id="UP001341840">
    <property type="component" value="Unassembled WGS sequence"/>
</dbReference>
<evidence type="ECO:0000313" key="1">
    <source>
        <dbReference type="EMBL" id="MED6126632.1"/>
    </source>
</evidence>